<dbReference type="Gene3D" id="3.90.1140.10">
    <property type="entry name" value="Cyclic phosphodiesterase"/>
    <property type="match status" value="1"/>
</dbReference>
<dbReference type="NCBIfam" id="TIGR02258">
    <property type="entry name" value="2_5_ligase"/>
    <property type="match status" value="1"/>
</dbReference>
<comment type="catalytic activity">
    <reaction evidence="2">
        <text>a 3'-end 2',3'-cyclophospho-ribonucleotide-RNA + H2O = a 3'-end 2'-phospho-ribonucleotide-RNA + H(+)</text>
        <dbReference type="Rhea" id="RHEA:11828"/>
        <dbReference type="Rhea" id="RHEA-COMP:10464"/>
        <dbReference type="Rhea" id="RHEA-COMP:17353"/>
        <dbReference type="ChEBI" id="CHEBI:15377"/>
        <dbReference type="ChEBI" id="CHEBI:15378"/>
        <dbReference type="ChEBI" id="CHEBI:83064"/>
        <dbReference type="ChEBI" id="CHEBI:173113"/>
        <dbReference type="EC" id="3.1.4.58"/>
    </reaction>
</comment>
<keyword evidence="5" id="KW-1185">Reference proteome</keyword>
<proteinExistence type="inferred from homology"/>
<sequence>MLVMPRLFTALEIPRNAAMSLSLLRGGLPGARWIDVENYHITLRFIGDVDGRTADEIVDRLDRIDRPEFQLRLEGIGSFGSKKPHSVWAGVSQTPDMFALQGEIERICQRIGLQPDPRKFTPHVTLARLKSSRVDDVVHYLSGRGNFYTAPFTVGRFVLLSSRESVGGGPYLTEEIFPLHEPRSTFPALGNSALQPAKSMV</sequence>
<feature type="short sequence motif" description="HXTX 2" evidence="2">
    <location>
        <begin position="123"/>
        <end position="126"/>
    </location>
</feature>
<comment type="caution">
    <text evidence="4">The sequence shown here is derived from an EMBL/GenBank/DDBJ whole genome shotgun (WGS) entry which is preliminary data.</text>
</comment>
<dbReference type="Pfam" id="PF02834">
    <property type="entry name" value="LigT_PEase"/>
    <property type="match status" value="2"/>
</dbReference>
<evidence type="ECO:0000256" key="2">
    <source>
        <dbReference type="HAMAP-Rule" id="MF_01940"/>
    </source>
</evidence>
<dbReference type="HAMAP" id="MF_01940">
    <property type="entry name" value="RNA_CPDase"/>
    <property type="match status" value="1"/>
</dbReference>
<name>A0ABQ0ZCZ4_9HYPH</name>
<comment type="function">
    <text evidence="2">Hydrolyzes RNA 2',3'-cyclic phosphodiester to an RNA 2'-phosphomonoester.</text>
</comment>
<dbReference type="PANTHER" id="PTHR35561:SF1">
    <property type="entry name" value="RNA 2',3'-CYCLIC PHOSPHODIESTERASE"/>
    <property type="match status" value="1"/>
</dbReference>
<evidence type="ECO:0000313" key="4">
    <source>
        <dbReference type="EMBL" id="GES53262.1"/>
    </source>
</evidence>
<dbReference type="InterPro" id="IPR009097">
    <property type="entry name" value="Cyclic_Pdiesterase"/>
</dbReference>
<feature type="short sequence motif" description="HXTX 1" evidence="2">
    <location>
        <begin position="40"/>
        <end position="43"/>
    </location>
</feature>
<dbReference type="Proteomes" id="UP000390335">
    <property type="component" value="Unassembled WGS sequence"/>
</dbReference>
<evidence type="ECO:0000259" key="3">
    <source>
        <dbReference type="Pfam" id="PF02834"/>
    </source>
</evidence>
<reference evidence="4 5" key="1">
    <citation type="journal article" date="2020" name="Genome Biol. Evol.">
        <title>Rhizobium dioscoreae sp. nov., a plant growth-promoting bacterium isolated from yam (Dioscorea species).</title>
        <authorList>
            <person name="Ouyabe M."/>
            <person name="Tanaka N."/>
            <person name="Shiwa Y."/>
            <person name="Fujita N."/>
            <person name="Kikuno H."/>
            <person name="Babil P."/>
            <person name="Shiwachi H."/>
        </authorList>
    </citation>
    <scope>NUCLEOTIDE SEQUENCE [LARGE SCALE GENOMIC DNA]</scope>
    <source>
        <strain evidence="4 5">S-93</strain>
    </source>
</reference>
<protein>
    <recommendedName>
        <fullName evidence="2">RNA 2',3'-cyclic phosphodiesterase</fullName>
        <shortName evidence="2">RNA 2',3'-CPDase</shortName>
        <ecNumber evidence="2">3.1.4.58</ecNumber>
    </recommendedName>
</protein>
<dbReference type="EC" id="3.1.4.58" evidence="2"/>
<accession>A0ABQ0ZCZ4</accession>
<dbReference type="PANTHER" id="PTHR35561">
    <property type="entry name" value="RNA 2',3'-CYCLIC PHOSPHODIESTERASE"/>
    <property type="match status" value="1"/>
</dbReference>
<evidence type="ECO:0000313" key="5">
    <source>
        <dbReference type="Proteomes" id="UP000390335"/>
    </source>
</evidence>
<gene>
    <name evidence="4" type="primary">ligT</name>
    <name evidence="4" type="ORF">RsS93_58760</name>
</gene>
<organism evidence="4 5">
    <name type="scientific">Rhizobium dioscoreae</name>
    <dbReference type="NCBI Taxonomy" id="2653122"/>
    <lineage>
        <taxon>Bacteria</taxon>
        <taxon>Pseudomonadati</taxon>
        <taxon>Pseudomonadota</taxon>
        <taxon>Alphaproteobacteria</taxon>
        <taxon>Hyphomicrobiales</taxon>
        <taxon>Rhizobiaceae</taxon>
        <taxon>Rhizobium/Agrobacterium group</taxon>
        <taxon>Rhizobium</taxon>
    </lineage>
</organism>
<evidence type="ECO:0000256" key="1">
    <source>
        <dbReference type="ARBA" id="ARBA00022801"/>
    </source>
</evidence>
<dbReference type="InterPro" id="IPR014051">
    <property type="entry name" value="Phosphoesterase_HXTX"/>
</dbReference>
<dbReference type="SUPFAM" id="SSF55144">
    <property type="entry name" value="LigT-like"/>
    <property type="match status" value="1"/>
</dbReference>
<dbReference type="InterPro" id="IPR004175">
    <property type="entry name" value="RNA_CPDase"/>
</dbReference>
<feature type="domain" description="Phosphoesterase HXTX" evidence="3">
    <location>
        <begin position="11"/>
        <end position="88"/>
    </location>
</feature>
<keyword evidence="1 2" id="KW-0378">Hydrolase</keyword>
<feature type="active site" description="Proton donor" evidence="2">
    <location>
        <position position="40"/>
    </location>
</feature>
<dbReference type="EMBL" id="BLAJ01000016">
    <property type="protein sequence ID" value="GES53262.1"/>
    <property type="molecule type" value="Genomic_DNA"/>
</dbReference>
<feature type="domain" description="Phosphoesterase HXTX" evidence="3">
    <location>
        <begin position="96"/>
        <end position="169"/>
    </location>
</feature>
<feature type="active site" description="Proton acceptor" evidence="2">
    <location>
        <position position="123"/>
    </location>
</feature>
<comment type="similarity">
    <text evidence="2">Belongs to the 2H phosphoesterase superfamily. ThpR family.</text>
</comment>